<protein>
    <submittedName>
        <fullName evidence="3">Uncharacterized protein</fullName>
    </submittedName>
</protein>
<organism evidence="3 4">
    <name type="scientific">Rugosimonospora africana</name>
    <dbReference type="NCBI Taxonomy" id="556532"/>
    <lineage>
        <taxon>Bacteria</taxon>
        <taxon>Bacillati</taxon>
        <taxon>Actinomycetota</taxon>
        <taxon>Actinomycetes</taxon>
        <taxon>Micromonosporales</taxon>
        <taxon>Micromonosporaceae</taxon>
        <taxon>Rugosimonospora</taxon>
    </lineage>
</organism>
<sequence>MRLHYMHPGGLLCFFFFEGMILLAVLLALAELVTWWVVIILPVSVATMVKINDVVAGLSFTQRGKAVLPRRIPAVARGSAAVGPTGSAPPQTNRLTTGRAVGRAVGTAPAPGSSAPGSSAPGRAPSPDAGTSGHPDPNPASPGTSQPTNGARPGDPAGPRTTNGARPGDPAGAGTPDGHGPADAETNADSASDPGAGPLPRRTAWPNQRRFERPV</sequence>
<comment type="caution">
    <text evidence="3">The sequence shown here is derived from an EMBL/GenBank/DDBJ whole genome shotgun (WGS) entry which is preliminary data.</text>
</comment>
<keyword evidence="4" id="KW-1185">Reference proteome</keyword>
<evidence type="ECO:0000313" key="4">
    <source>
        <dbReference type="Proteomes" id="UP000642748"/>
    </source>
</evidence>
<keyword evidence="2" id="KW-0472">Membrane</keyword>
<keyword evidence="2" id="KW-0812">Transmembrane</keyword>
<feature type="region of interest" description="Disordered" evidence="1">
    <location>
        <begin position="104"/>
        <end position="215"/>
    </location>
</feature>
<dbReference type="AlphaFoldDB" id="A0A8J3R0J3"/>
<accession>A0A8J3R0J3</accession>
<feature type="transmembrane region" description="Helical" evidence="2">
    <location>
        <begin position="12"/>
        <end position="30"/>
    </location>
</feature>
<dbReference type="EMBL" id="BONZ01000087">
    <property type="protein sequence ID" value="GIH19981.1"/>
    <property type="molecule type" value="Genomic_DNA"/>
</dbReference>
<evidence type="ECO:0000313" key="3">
    <source>
        <dbReference type="EMBL" id="GIH19981.1"/>
    </source>
</evidence>
<gene>
    <name evidence="3" type="ORF">Raf01_81530</name>
</gene>
<reference evidence="3" key="1">
    <citation type="submission" date="2021-01" db="EMBL/GenBank/DDBJ databases">
        <title>Whole genome shotgun sequence of Rugosimonospora africana NBRC 104875.</title>
        <authorList>
            <person name="Komaki H."/>
            <person name="Tamura T."/>
        </authorList>
    </citation>
    <scope>NUCLEOTIDE SEQUENCE</scope>
    <source>
        <strain evidence="3">NBRC 104875</strain>
    </source>
</reference>
<evidence type="ECO:0000256" key="1">
    <source>
        <dbReference type="SAM" id="MobiDB-lite"/>
    </source>
</evidence>
<proteinExistence type="predicted"/>
<keyword evidence="2" id="KW-1133">Transmembrane helix</keyword>
<evidence type="ECO:0000256" key="2">
    <source>
        <dbReference type="SAM" id="Phobius"/>
    </source>
</evidence>
<feature type="transmembrane region" description="Helical" evidence="2">
    <location>
        <begin position="36"/>
        <end position="61"/>
    </location>
</feature>
<feature type="compositionally biased region" description="Low complexity" evidence="1">
    <location>
        <begin position="106"/>
        <end position="130"/>
    </location>
</feature>
<dbReference type="Proteomes" id="UP000642748">
    <property type="component" value="Unassembled WGS sequence"/>
</dbReference>
<feature type="compositionally biased region" description="Low complexity" evidence="1">
    <location>
        <begin position="164"/>
        <end position="184"/>
    </location>
</feature>
<name>A0A8J3R0J3_9ACTN</name>